<organism evidence="2 3">
    <name type="scientific">Guptibacillus hwajinpoensis</name>
    <dbReference type="NCBI Taxonomy" id="208199"/>
    <lineage>
        <taxon>Bacteria</taxon>
        <taxon>Bacillati</taxon>
        <taxon>Bacillota</taxon>
        <taxon>Bacilli</taxon>
        <taxon>Bacillales</taxon>
        <taxon>Guptibacillaceae</taxon>
        <taxon>Guptibacillus</taxon>
    </lineage>
</organism>
<sequence>MLDLAAVFYVVMEWINENKGYKLQSVFLFGGLGLSFVTYFLWFIKKGYKTVGIVKNG</sequence>
<keyword evidence="1" id="KW-0812">Transmembrane</keyword>
<evidence type="ECO:0000256" key="1">
    <source>
        <dbReference type="SAM" id="Phobius"/>
    </source>
</evidence>
<dbReference type="Proteomes" id="UP000447833">
    <property type="component" value="Unassembled WGS sequence"/>
</dbReference>
<protein>
    <submittedName>
        <fullName evidence="2">Uncharacterized protein</fullName>
    </submittedName>
</protein>
<feature type="transmembrane region" description="Helical" evidence="1">
    <location>
        <begin position="26"/>
        <end position="44"/>
    </location>
</feature>
<dbReference type="RefSeq" id="WP_160920443.1">
    <property type="nucleotide sequence ID" value="NZ_WMEY01000005.1"/>
</dbReference>
<keyword evidence="1" id="KW-0472">Membrane</keyword>
<accession>A0A845F2T5</accession>
<dbReference type="AlphaFoldDB" id="A0A845F2T5"/>
<gene>
    <name evidence="2" type="ORF">GLW07_17050</name>
</gene>
<proteinExistence type="predicted"/>
<comment type="caution">
    <text evidence="2">The sequence shown here is derived from an EMBL/GenBank/DDBJ whole genome shotgun (WGS) entry which is preliminary data.</text>
</comment>
<dbReference type="EMBL" id="WMEY01000005">
    <property type="protein sequence ID" value="MYL65068.1"/>
    <property type="molecule type" value="Genomic_DNA"/>
</dbReference>
<keyword evidence="1" id="KW-1133">Transmembrane helix</keyword>
<name>A0A845F2T5_9BACL</name>
<evidence type="ECO:0000313" key="3">
    <source>
        <dbReference type="Proteomes" id="UP000447833"/>
    </source>
</evidence>
<evidence type="ECO:0000313" key="2">
    <source>
        <dbReference type="EMBL" id="MYL65068.1"/>
    </source>
</evidence>
<reference evidence="2 3" key="1">
    <citation type="submission" date="2019-11" db="EMBL/GenBank/DDBJ databases">
        <title>Genome sequences of 17 halophilic strains isolated from different environments.</title>
        <authorList>
            <person name="Furrow R.E."/>
        </authorList>
    </citation>
    <scope>NUCLEOTIDE SEQUENCE [LARGE SCALE GENOMIC DNA]</scope>
    <source>
        <strain evidence="2 3">22506_14_FS</strain>
    </source>
</reference>